<evidence type="ECO:0000256" key="1">
    <source>
        <dbReference type="ARBA" id="ARBA00004141"/>
    </source>
</evidence>
<protein>
    <submittedName>
        <fullName evidence="7">Permease, PerM family</fullName>
    </submittedName>
</protein>
<dbReference type="PRINTS" id="PR00173">
    <property type="entry name" value="EDTRNSPORT"/>
</dbReference>
<dbReference type="RefSeq" id="WP_013653698.1">
    <property type="nucleotide sequence ID" value="NC_015259.1"/>
</dbReference>
<feature type="transmembrane region" description="Helical" evidence="6">
    <location>
        <begin position="188"/>
        <end position="208"/>
    </location>
</feature>
<dbReference type="eggNOG" id="COG0628">
    <property type="taxonomic scope" value="Bacteria"/>
</dbReference>
<feature type="transmembrane region" description="Helical" evidence="6">
    <location>
        <begin position="282"/>
        <end position="306"/>
    </location>
</feature>
<evidence type="ECO:0000256" key="6">
    <source>
        <dbReference type="SAM" id="Phobius"/>
    </source>
</evidence>
<reference evidence="7 8" key="1">
    <citation type="journal article" date="2011" name="J. Bacteriol.">
        <title>Complete genome sequence of Polymorphum gilvum SL003B-26A1T, a crude oil-degrading bacterium from oil-polluted saline soil.</title>
        <authorList>
            <person name="Li S.G."/>
            <person name="Tang Y.Q."/>
            <person name="Nie Y."/>
            <person name="Cai M."/>
            <person name="Wu X.L."/>
        </authorList>
    </citation>
    <scope>NUCLEOTIDE SEQUENCE [LARGE SCALE GENOMIC DNA]</scope>
    <source>
        <strain evidence="8">LMG 25793 / CGMCC 1.9160 / SL003B-26A1</strain>
    </source>
</reference>
<evidence type="ECO:0000256" key="3">
    <source>
        <dbReference type="ARBA" id="ARBA00022692"/>
    </source>
</evidence>
<accession>F2IV54</accession>
<comment type="subcellular location">
    <subcellularLocation>
        <location evidence="1">Membrane</location>
        <topology evidence="1">Multi-pass membrane protein</topology>
    </subcellularLocation>
</comment>
<feature type="transmembrane region" description="Helical" evidence="6">
    <location>
        <begin position="53"/>
        <end position="78"/>
    </location>
</feature>
<evidence type="ECO:0000313" key="7">
    <source>
        <dbReference type="EMBL" id="ADZ71385.1"/>
    </source>
</evidence>
<dbReference type="Proteomes" id="UP000008130">
    <property type="component" value="Chromosome"/>
</dbReference>
<dbReference type="OrthoDB" id="9799225at2"/>
<feature type="transmembrane region" description="Helical" evidence="6">
    <location>
        <begin position="214"/>
        <end position="234"/>
    </location>
</feature>
<feature type="transmembrane region" description="Helical" evidence="6">
    <location>
        <begin position="241"/>
        <end position="262"/>
    </location>
</feature>
<dbReference type="AlphaFoldDB" id="F2IV54"/>
<sequence length="340" mass="36501">MLRILIVAACIVIVIAGLRAAVFWTVPLLLATFLAILLAPAFLRLRDFGLPTWLALTVTVAGLALAGAAIVALLQASLTDFAARLPDYQQTLRVQIADLMQSIEDNGFVLPEELLAPFTDRQTAMSLLGQIARTLSGLLTQAFMVLIFTAFMLAEAAGLNRKLDLLPEVSQESRLALRRNLQKVRRYLALKTVMSLLTGALVVVMLWLMGVENALFMGLLAFLLNYIPNVGSFLAAIPGVLLAFIQFGPGMALVAAIGYFVLNTAVSNGIEPRVLGDNLGLSPLAIIVSLVVWGWVLGPIGMLLAVPITMMLKAVLEAGPSTRIFALFLGAADVSHPRKD</sequence>
<keyword evidence="8" id="KW-1185">Reference proteome</keyword>
<keyword evidence="3 6" id="KW-0812">Transmembrane</keyword>
<keyword evidence="5 6" id="KW-0472">Membrane</keyword>
<dbReference type="KEGG" id="pgv:SL003B_2962"/>
<dbReference type="PANTHER" id="PTHR21716">
    <property type="entry name" value="TRANSMEMBRANE PROTEIN"/>
    <property type="match status" value="1"/>
</dbReference>
<keyword evidence="4 6" id="KW-1133">Transmembrane helix</keyword>
<evidence type="ECO:0000256" key="5">
    <source>
        <dbReference type="ARBA" id="ARBA00023136"/>
    </source>
</evidence>
<dbReference type="Pfam" id="PF01594">
    <property type="entry name" value="AI-2E_transport"/>
    <property type="match status" value="1"/>
</dbReference>
<dbReference type="STRING" id="991905.SL003B_2962"/>
<dbReference type="PANTHER" id="PTHR21716:SF64">
    <property type="entry name" value="AI-2 TRANSPORT PROTEIN TQSA"/>
    <property type="match status" value="1"/>
</dbReference>
<gene>
    <name evidence="7" type="ordered locus">SL003B_2962</name>
</gene>
<dbReference type="GO" id="GO:0016020">
    <property type="term" value="C:membrane"/>
    <property type="evidence" value="ECO:0007669"/>
    <property type="project" value="UniProtKB-SubCell"/>
</dbReference>
<dbReference type="HOGENOM" id="CLU_031275_0_3_5"/>
<evidence type="ECO:0000256" key="4">
    <source>
        <dbReference type="ARBA" id="ARBA00022989"/>
    </source>
</evidence>
<organism evidence="7 8">
    <name type="scientific">Polymorphum gilvum (strain LMG 25793 / CGMCC 1.9160 / SL003B-26A1)</name>
    <dbReference type="NCBI Taxonomy" id="991905"/>
    <lineage>
        <taxon>Bacteria</taxon>
        <taxon>Pseudomonadati</taxon>
        <taxon>Pseudomonadota</taxon>
        <taxon>Alphaproteobacteria</taxon>
        <taxon>Rhodobacterales</taxon>
        <taxon>Paracoccaceae</taxon>
        <taxon>Polymorphum</taxon>
    </lineage>
</organism>
<name>F2IV54_POLGS</name>
<comment type="similarity">
    <text evidence="2">Belongs to the autoinducer-2 exporter (AI-2E) (TC 2.A.86) family.</text>
</comment>
<dbReference type="InterPro" id="IPR002549">
    <property type="entry name" value="AI-2E-like"/>
</dbReference>
<evidence type="ECO:0000256" key="2">
    <source>
        <dbReference type="ARBA" id="ARBA00009773"/>
    </source>
</evidence>
<evidence type="ECO:0000313" key="8">
    <source>
        <dbReference type="Proteomes" id="UP000008130"/>
    </source>
</evidence>
<dbReference type="GO" id="GO:0055085">
    <property type="term" value="P:transmembrane transport"/>
    <property type="evidence" value="ECO:0007669"/>
    <property type="project" value="TreeGrafter"/>
</dbReference>
<feature type="transmembrane region" description="Helical" evidence="6">
    <location>
        <begin position="30"/>
        <end position="46"/>
    </location>
</feature>
<proteinExistence type="inferred from homology"/>
<dbReference type="EMBL" id="CP002568">
    <property type="protein sequence ID" value="ADZ71385.1"/>
    <property type="molecule type" value="Genomic_DNA"/>
</dbReference>